<keyword evidence="2" id="KW-0472">Membrane</keyword>
<protein>
    <recommendedName>
        <fullName evidence="5">Type II secretion system protein GspG C-terminal domain-containing protein</fullName>
    </recommendedName>
</protein>
<evidence type="ECO:0000313" key="3">
    <source>
        <dbReference type="EMBL" id="OGY90137.1"/>
    </source>
</evidence>
<dbReference type="SUPFAM" id="SSF54523">
    <property type="entry name" value="Pili subunits"/>
    <property type="match status" value="1"/>
</dbReference>
<dbReference type="AlphaFoldDB" id="A0A1G2BPI2"/>
<evidence type="ECO:0000256" key="2">
    <source>
        <dbReference type="SAM" id="Phobius"/>
    </source>
</evidence>
<evidence type="ECO:0000313" key="4">
    <source>
        <dbReference type="Proteomes" id="UP000177817"/>
    </source>
</evidence>
<keyword evidence="2" id="KW-0812">Transmembrane</keyword>
<sequence>MKMTMRTSRQLQKGFTLIELLVVIAIIGFLASIALVNLNSARMKAMNARVIADLRQIRSAITLLEHDTGAWPGRTDGVTPGCPDYRTPAAVCGNKSTPDCHNNEIRDMNTDNAGLRVNPDGSGSQQSYPNWQGPYLQSDLFDPWGSSYYIDCDFELQNGSVVSVLASAGPNTTWEDESEANFDDIYYIVAR</sequence>
<dbReference type="Pfam" id="PF07963">
    <property type="entry name" value="N_methyl"/>
    <property type="match status" value="1"/>
</dbReference>
<gene>
    <name evidence="3" type="ORF">A2677_00420</name>
</gene>
<evidence type="ECO:0008006" key="5">
    <source>
        <dbReference type="Google" id="ProtNLM"/>
    </source>
</evidence>
<dbReference type="PANTHER" id="PTHR30093">
    <property type="entry name" value="GENERAL SECRETION PATHWAY PROTEIN G"/>
    <property type="match status" value="1"/>
</dbReference>
<dbReference type="GO" id="GO:0015628">
    <property type="term" value="P:protein secretion by the type II secretion system"/>
    <property type="evidence" value="ECO:0007669"/>
    <property type="project" value="InterPro"/>
</dbReference>
<dbReference type="NCBIfam" id="TIGR02532">
    <property type="entry name" value="IV_pilin_GFxxxE"/>
    <property type="match status" value="1"/>
</dbReference>
<dbReference type="Gene3D" id="3.30.700.10">
    <property type="entry name" value="Glycoprotein, Type 4 Pilin"/>
    <property type="match status" value="1"/>
</dbReference>
<comment type="caution">
    <text evidence="3">The sequence shown here is derived from an EMBL/GenBank/DDBJ whole genome shotgun (WGS) entry which is preliminary data.</text>
</comment>
<dbReference type="PROSITE" id="PS00409">
    <property type="entry name" value="PROKAR_NTER_METHYL"/>
    <property type="match status" value="1"/>
</dbReference>
<dbReference type="Proteomes" id="UP000177817">
    <property type="component" value="Unassembled WGS sequence"/>
</dbReference>
<dbReference type="InterPro" id="IPR000983">
    <property type="entry name" value="Bac_GSPG_pilin"/>
</dbReference>
<dbReference type="EMBL" id="MHKK01000016">
    <property type="protein sequence ID" value="OGY90137.1"/>
    <property type="molecule type" value="Genomic_DNA"/>
</dbReference>
<accession>A0A1G2BPI2</accession>
<keyword evidence="1" id="KW-0488">Methylation</keyword>
<proteinExistence type="predicted"/>
<feature type="transmembrane region" description="Helical" evidence="2">
    <location>
        <begin position="20"/>
        <end position="39"/>
    </location>
</feature>
<reference evidence="3 4" key="1">
    <citation type="journal article" date="2016" name="Nat. Commun.">
        <title>Thousands of microbial genomes shed light on interconnected biogeochemical processes in an aquifer system.</title>
        <authorList>
            <person name="Anantharaman K."/>
            <person name="Brown C.T."/>
            <person name="Hug L.A."/>
            <person name="Sharon I."/>
            <person name="Castelle C.J."/>
            <person name="Probst A.J."/>
            <person name="Thomas B.C."/>
            <person name="Singh A."/>
            <person name="Wilkins M.J."/>
            <person name="Karaoz U."/>
            <person name="Brodie E.L."/>
            <person name="Williams K.H."/>
            <person name="Hubbard S.S."/>
            <person name="Banfield J.F."/>
        </authorList>
    </citation>
    <scope>NUCLEOTIDE SEQUENCE [LARGE SCALE GENOMIC DNA]</scope>
</reference>
<dbReference type="InterPro" id="IPR045584">
    <property type="entry name" value="Pilin-like"/>
</dbReference>
<name>A0A1G2BPI2_9BACT</name>
<dbReference type="PRINTS" id="PR00813">
    <property type="entry name" value="BCTERIALGSPG"/>
</dbReference>
<keyword evidence="2" id="KW-1133">Transmembrane helix</keyword>
<dbReference type="InterPro" id="IPR012902">
    <property type="entry name" value="N_methyl_site"/>
</dbReference>
<evidence type="ECO:0000256" key="1">
    <source>
        <dbReference type="ARBA" id="ARBA00022481"/>
    </source>
</evidence>
<organism evidence="3 4">
    <name type="scientific">Candidatus Komeilibacteria bacterium RIFCSPHIGHO2_01_FULL_52_14</name>
    <dbReference type="NCBI Taxonomy" id="1798549"/>
    <lineage>
        <taxon>Bacteria</taxon>
        <taxon>Candidatus Komeiliibacteriota</taxon>
    </lineage>
</organism>
<dbReference type="GO" id="GO:0015627">
    <property type="term" value="C:type II protein secretion system complex"/>
    <property type="evidence" value="ECO:0007669"/>
    <property type="project" value="InterPro"/>
</dbReference>